<dbReference type="SUPFAM" id="SSF53474">
    <property type="entry name" value="alpha/beta-Hydrolases"/>
    <property type="match status" value="1"/>
</dbReference>
<dbReference type="GO" id="GO:0016787">
    <property type="term" value="F:hydrolase activity"/>
    <property type="evidence" value="ECO:0007669"/>
    <property type="project" value="InterPro"/>
</dbReference>
<dbReference type="InterPro" id="IPR029058">
    <property type="entry name" value="AB_hydrolase_fold"/>
</dbReference>
<dbReference type="RefSeq" id="WP_038690751.1">
    <property type="nucleotide sequence ID" value="NZ_CP006986.1"/>
</dbReference>
<protein>
    <submittedName>
        <fullName evidence="2">Esterase protein</fullName>
    </submittedName>
</protein>
<dbReference type="Proteomes" id="UP000027180">
    <property type="component" value="Chromosome"/>
</dbReference>
<name>A0A060I9D8_RHIET</name>
<feature type="domain" description="Dienelactone hydrolase" evidence="1">
    <location>
        <begin position="78"/>
        <end position="182"/>
    </location>
</feature>
<evidence type="ECO:0000313" key="2">
    <source>
        <dbReference type="EMBL" id="AIC28590.1"/>
    </source>
</evidence>
<gene>
    <name evidence="2" type="ORF">IE4771_CH03510</name>
</gene>
<dbReference type="Gene3D" id="3.40.50.1820">
    <property type="entry name" value="alpha/beta hydrolase"/>
    <property type="match status" value="1"/>
</dbReference>
<sequence length="201" mass="21739">MTETGYVHRLHAGAPGKPLLIVLHGTGGDENQLFDFGRQLQPEATVLAPRGDVSEHGAARFFRRSGEGVYDMADLSRATEKMAAYVKTAADEYQASRILGLGFSNGANILANVLIEKGIFDLAVLMHPLIPFQPEARSTLAGRKVLVTAGRRDPIAPMAVTEALSQYLKGRGAEVGTVWHPGGHEIAPLEIDAIRDFFISY</sequence>
<dbReference type="OrthoDB" id="9796570at2"/>
<dbReference type="HOGENOM" id="CLU_049413_6_1_5"/>
<evidence type="ECO:0000313" key="3">
    <source>
        <dbReference type="Proteomes" id="UP000027180"/>
    </source>
</evidence>
<evidence type="ECO:0000259" key="1">
    <source>
        <dbReference type="Pfam" id="PF01738"/>
    </source>
</evidence>
<dbReference type="KEGG" id="rei:IE4771_CH03510"/>
<proteinExistence type="predicted"/>
<dbReference type="Pfam" id="PF01738">
    <property type="entry name" value="DLH"/>
    <property type="match status" value="1"/>
</dbReference>
<organism evidence="2 3">
    <name type="scientific">Rhizobium etli bv. mimosae str. IE4771</name>
    <dbReference type="NCBI Taxonomy" id="1432050"/>
    <lineage>
        <taxon>Bacteria</taxon>
        <taxon>Pseudomonadati</taxon>
        <taxon>Pseudomonadota</taxon>
        <taxon>Alphaproteobacteria</taxon>
        <taxon>Hyphomicrobiales</taxon>
        <taxon>Rhizobiaceae</taxon>
        <taxon>Rhizobium/Agrobacterium group</taxon>
        <taxon>Rhizobium</taxon>
    </lineage>
</organism>
<dbReference type="InterPro" id="IPR002925">
    <property type="entry name" value="Dienelactn_hydro"/>
</dbReference>
<dbReference type="AlphaFoldDB" id="A0A060I9D8"/>
<dbReference type="EMBL" id="CP006986">
    <property type="protein sequence ID" value="AIC28590.1"/>
    <property type="molecule type" value="Genomic_DNA"/>
</dbReference>
<accession>A0A060I9D8</accession>
<reference evidence="2 3" key="1">
    <citation type="submission" date="2013-12" db="EMBL/GenBank/DDBJ databases">
        <title>Complete genome sequence of Rhizobium etli bv. mimosae IE4771.</title>
        <authorList>
            <person name="Bustos P."/>
            <person name="Santamaria R.I."/>
            <person name="Lozano L."/>
            <person name="Ormeno-Orrillo E."/>
            <person name="Rogel M.A."/>
            <person name="Romero D."/>
            <person name="Cevallos M.A."/>
            <person name="Martinez-Romero E."/>
            <person name="Gonzalez V."/>
        </authorList>
    </citation>
    <scope>NUCLEOTIDE SEQUENCE [LARGE SCALE GENOMIC DNA]</scope>
    <source>
        <strain evidence="2 3">IE4771</strain>
    </source>
</reference>